<dbReference type="Gene3D" id="3.10.129.10">
    <property type="entry name" value="Hotdog Thioesterase"/>
    <property type="match status" value="1"/>
</dbReference>
<dbReference type="Proteomes" id="UP001251528">
    <property type="component" value="Unassembled WGS sequence"/>
</dbReference>
<dbReference type="PANTHER" id="PTHR28152:SF2">
    <property type="entry name" value="N-TERMINAL OF MAOC-LIKE DEHYDRATASE DOMAIN-CONTAINING PROTEIN"/>
    <property type="match status" value="1"/>
</dbReference>
<dbReference type="GO" id="GO:0005739">
    <property type="term" value="C:mitochondrion"/>
    <property type="evidence" value="ECO:0007669"/>
    <property type="project" value="TreeGrafter"/>
</dbReference>
<keyword evidence="2" id="KW-1185">Reference proteome</keyword>
<dbReference type="FunFam" id="3.10.129.10:FF:000103">
    <property type="entry name" value="WGS project CABT00000000 data, contig 2.1"/>
    <property type="match status" value="1"/>
</dbReference>
<evidence type="ECO:0000313" key="2">
    <source>
        <dbReference type="Proteomes" id="UP001251528"/>
    </source>
</evidence>
<organism evidence="1 2">
    <name type="scientific">Conoideocrella luteorostrata</name>
    <dbReference type="NCBI Taxonomy" id="1105319"/>
    <lineage>
        <taxon>Eukaryota</taxon>
        <taxon>Fungi</taxon>
        <taxon>Dikarya</taxon>
        <taxon>Ascomycota</taxon>
        <taxon>Pezizomycotina</taxon>
        <taxon>Sordariomycetes</taxon>
        <taxon>Hypocreomycetidae</taxon>
        <taxon>Hypocreales</taxon>
        <taxon>Clavicipitaceae</taxon>
        <taxon>Conoideocrella</taxon>
    </lineage>
</organism>
<evidence type="ECO:0000313" key="1">
    <source>
        <dbReference type="EMBL" id="KAK2616219.1"/>
    </source>
</evidence>
<dbReference type="EMBL" id="JASWJB010000008">
    <property type="protein sequence ID" value="KAK2616219.1"/>
    <property type="molecule type" value="Genomic_DNA"/>
</dbReference>
<dbReference type="GO" id="GO:0019171">
    <property type="term" value="F:(3R)-hydroxyacyl-[acyl-carrier-protein] dehydratase activity"/>
    <property type="evidence" value="ECO:0007669"/>
    <property type="project" value="TreeGrafter"/>
</dbReference>
<reference evidence="1" key="1">
    <citation type="submission" date="2023-06" db="EMBL/GenBank/DDBJ databases">
        <title>Conoideocrella luteorostrata (Hypocreales: Clavicipitaceae), a potential biocontrol fungus for elongate hemlock scale in United States Christmas tree production areas.</title>
        <authorList>
            <person name="Barrett H."/>
            <person name="Lovett B."/>
            <person name="Macias A.M."/>
            <person name="Stajich J.E."/>
            <person name="Kasson M.T."/>
        </authorList>
    </citation>
    <scope>NUCLEOTIDE SEQUENCE</scope>
    <source>
        <strain evidence="1">ARSEF 14590</strain>
    </source>
</reference>
<accession>A0AAJ0FY45</accession>
<sequence length="344" mass="38102">MRRPSTLLPPARLYASQCQRRPYTNSPPKIPISASQAASQMLNALQSKTSSRNQLLDGNQLQKLALTLNHTTIHNQDITSSPPPDGTPIPPGHHLVYFTPLGAESELGPDGSDTKFNAPFPFSRRMWAGGKMTFPKVALRIGDQVEERTRLLSAVPKKSKSGQEMVLVEVEKEFSGPRGIGVVDRRSWIFRPEIDSSNDSAYTTSAGRLSRRPTTIVDHVKQGNQYPIRELTWSPVGLFRFSALTFNSHKVHYDEGWSQGVEGHPGIVVHGPLNLINILDYWRHVHGRGKRLEGITYRALSPLYAGDTYHIKTRDVANSDGGQVYEIAAEKNGTVCMKAEITAA</sequence>
<gene>
    <name evidence="1" type="ORF">QQS21_000851</name>
</gene>
<dbReference type="AlphaFoldDB" id="A0AAJ0FY45"/>
<name>A0AAJ0FY45_9HYPO</name>
<dbReference type="InterPro" id="IPR052741">
    <property type="entry name" value="Mitochondrial_HTD2"/>
</dbReference>
<dbReference type="SUPFAM" id="SSF54637">
    <property type="entry name" value="Thioesterase/thiol ester dehydrase-isomerase"/>
    <property type="match status" value="1"/>
</dbReference>
<dbReference type="InterPro" id="IPR029069">
    <property type="entry name" value="HotDog_dom_sf"/>
</dbReference>
<dbReference type="PANTHER" id="PTHR28152">
    <property type="entry name" value="HYDROXYACYL-THIOESTER DEHYDRATASE TYPE 2, MITOCHONDRIAL"/>
    <property type="match status" value="1"/>
</dbReference>
<protein>
    <recommendedName>
        <fullName evidence="3">Mesaconyl-C4 CoA hydratase</fullName>
    </recommendedName>
</protein>
<proteinExistence type="predicted"/>
<evidence type="ECO:0008006" key="3">
    <source>
        <dbReference type="Google" id="ProtNLM"/>
    </source>
</evidence>
<comment type="caution">
    <text evidence="1">The sequence shown here is derived from an EMBL/GenBank/DDBJ whole genome shotgun (WGS) entry which is preliminary data.</text>
</comment>